<organism evidence="3 4">
    <name type="scientific">Enterobacter cloacae</name>
    <dbReference type="NCBI Taxonomy" id="550"/>
    <lineage>
        <taxon>Bacteria</taxon>
        <taxon>Pseudomonadati</taxon>
        <taxon>Pseudomonadota</taxon>
        <taxon>Gammaproteobacteria</taxon>
        <taxon>Enterobacterales</taxon>
        <taxon>Enterobacteriaceae</taxon>
        <taxon>Enterobacter</taxon>
        <taxon>Enterobacter cloacae complex</taxon>
    </lineage>
</organism>
<dbReference type="PANTHER" id="PTHR23028">
    <property type="entry name" value="ACETYLTRANSFERASE"/>
    <property type="match status" value="1"/>
</dbReference>
<keyword evidence="3" id="KW-0808">Transferase</keyword>
<dbReference type="GO" id="GO:0016747">
    <property type="term" value="F:acyltransferase activity, transferring groups other than amino-acyl groups"/>
    <property type="evidence" value="ECO:0007669"/>
    <property type="project" value="InterPro"/>
</dbReference>
<dbReference type="InterPro" id="IPR002656">
    <property type="entry name" value="Acyl_transf_3_dom"/>
</dbReference>
<feature type="transmembrane region" description="Helical" evidence="1">
    <location>
        <begin position="246"/>
        <end position="262"/>
    </location>
</feature>
<feature type="transmembrane region" description="Helical" evidence="1">
    <location>
        <begin position="297"/>
        <end position="319"/>
    </location>
</feature>
<comment type="caution">
    <text evidence="3">The sequence shown here is derived from an EMBL/GenBank/DDBJ whole genome shotgun (WGS) entry which is preliminary data.</text>
</comment>
<evidence type="ECO:0000256" key="1">
    <source>
        <dbReference type="SAM" id="Phobius"/>
    </source>
</evidence>
<dbReference type="EMBL" id="JAODZM010000031">
    <property type="protein sequence ID" value="MDH0197547.1"/>
    <property type="molecule type" value="Genomic_DNA"/>
</dbReference>
<dbReference type="PANTHER" id="PTHR23028:SF53">
    <property type="entry name" value="ACYL_TRANSF_3 DOMAIN-CONTAINING PROTEIN"/>
    <property type="match status" value="1"/>
</dbReference>
<proteinExistence type="predicted"/>
<reference evidence="3" key="1">
    <citation type="submission" date="2022-09" db="EMBL/GenBank/DDBJ databases">
        <title>Intensive care unit water sources are persistently colonized with multi-drug resistant bacteria and are the site of extensive horizontal gene transfer of antibiotic resistance genes.</title>
        <authorList>
            <person name="Diorio-Toth L."/>
        </authorList>
    </citation>
    <scope>NUCLEOTIDE SEQUENCE</scope>
    <source>
        <strain evidence="3">GD04139</strain>
    </source>
</reference>
<gene>
    <name evidence="3" type="ORF">N7383_18120</name>
</gene>
<feature type="transmembrane region" description="Helical" evidence="1">
    <location>
        <begin position="170"/>
        <end position="187"/>
    </location>
</feature>
<dbReference type="Pfam" id="PF01757">
    <property type="entry name" value="Acyl_transf_3"/>
    <property type="match status" value="1"/>
</dbReference>
<protein>
    <submittedName>
        <fullName evidence="3">Acyltransferase</fullName>
    </submittedName>
</protein>
<feature type="domain" description="Acyltransferase 3" evidence="2">
    <location>
        <begin position="7"/>
        <end position="314"/>
    </location>
</feature>
<dbReference type="Proteomes" id="UP001158360">
    <property type="component" value="Unassembled WGS sequence"/>
</dbReference>
<dbReference type="AlphaFoldDB" id="A0AAW6SAJ0"/>
<keyword evidence="1" id="KW-0812">Transmembrane</keyword>
<feature type="transmembrane region" description="Helical" evidence="1">
    <location>
        <begin position="199"/>
        <end position="216"/>
    </location>
</feature>
<dbReference type="InterPro" id="IPR050879">
    <property type="entry name" value="Acyltransferase_3"/>
</dbReference>
<sequence length="339" mass="38761">MTRRDNCFDIIRHIAAYTVLVSHHFRLSGFDEPIFARWNTYGALAVAIFFCLSGYLMPKSFQSSENFMEFMKKRCLRIFPGLIFCSFVLYFLIAVIFNTANPVEYLISSKPLIHTLRNILFIRDSVDGVFTSYIFPKEIDGSLWTLPIEFACYVIIGFALSISFSWVTPALLLVAGIVSGISFSFYPDSATYYSIPFKWLAFFSIPFSFGALLYMTSNAWMKYKKWMLGIAIAFIFAKIGEPQVTTIIPLCVTTIIIVLGLSFKDRVINGRFDISYGVYIYAFPVQQIIINNTNLNFYVSMATCALITTILAMLSYRYIERPFLHKKKVDAMLEKPVTS</sequence>
<accession>A0AAW6SAJ0</accession>
<dbReference type="GO" id="GO:0016020">
    <property type="term" value="C:membrane"/>
    <property type="evidence" value="ECO:0007669"/>
    <property type="project" value="TreeGrafter"/>
</dbReference>
<keyword evidence="3" id="KW-0012">Acyltransferase</keyword>
<dbReference type="GO" id="GO:0000271">
    <property type="term" value="P:polysaccharide biosynthetic process"/>
    <property type="evidence" value="ECO:0007669"/>
    <property type="project" value="TreeGrafter"/>
</dbReference>
<feature type="transmembrane region" description="Helical" evidence="1">
    <location>
        <begin position="78"/>
        <end position="97"/>
    </location>
</feature>
<keyword evidence="1" id="KW-1133">Transmembrane helix</keyword>
<dbReference type="RefSeq" id="WP_280020817.1">
    <property type="nucleotide sequence ID" value="NZ_JAODZM010000031.1"/>
</dbReference>
<evidence type="ECO:0000313" key="4">
    <source>
        <dbReference type="Proteomes" id="UP001158360"/>
    </source>
</evidence>
<feature type="transmembrane region" description="Helical" evidence="1">
    <location>
        <begin position="38"/>
        <end position="57"/>
    </location>
</feature>
<name>A0AAW6SAJ0_ENTCL</name>
<evidence type="ECO:0000259" key="2">
    <source>
        <dbReference type="Pfam" id="PF01757"/>
    </source>
</evidence>
<evidence type="ECO:0000313" key="3">
    <source>
        <dbReference type="EMBL" id="MDH0197547.1"/>
    </source>
</evidence>
<keyword evidence="1" id="KW-0472">Membrane</keyword>